<dbReference type="PRINTS" id="PR00481">
    <property type="entry name" value="LAMNOPPTDASE"/>
</dbReference>
<evidence type="ECO:0000313" key="8">
    <source>
        <dbReference type="Proteomes" id="UP000032679"/>
    </source>
</evidence>
<dbReference type="CDD" id="cd00433">
    <property type="entry name" value="Peptidase_M17"/>
    <property type="match status" value="1"/>
</dbReference>
<reference evidence="7 8" key="1">
    <citation type="submission" date="2012-10" db="EMBL/GenBank/DDBJ databases">
        <title>Genome sequencing of Tanticharoenia sakaeratensis NBRC 103193.</title>
        <authorList>
            <person name="Azuma Y."/>
            <person name="Hadano H."/>
            <person name="Hirakawa H."/>
            <person name="Matsushita K."/>
        </authorList>
    </citation>
    <scope>NUCLEOTIDE SEQUENCE [LARGE SCALE GENOMIC DNA]</scope>
    <source>
        <strain evidence="7 8">NBRC 103193</strain>
    </source>
</reference>
<name>A0A0D6MK82_9PROT</name>
<dbReference type="STRING" id="1231623.Tasa_012_057"/>
<accession>A0A0D6MK82</accession>
<dbReference type="PROSITE" id="PS00631">
    <property type="entry name" value="CYTOSOL_AP"/>
    <property type="match status" value="1"/>
</dbReference>
<evidence type="ECO:0000256" key="1">
    <source>
        <dbReference type="ARBA" id="ARBA00009528"/>
    </source>
</evidence>
<evidence type="ECO:0000256" key="4">
    <source>
        <dbReference type="ARBA" id="ARBA00022801"/>
    </source>
</evidence>
<dbReference type="GO" id="GO:0006508">
    <property type="term" value="P:proteolysis"/>
    <property type="evidence" value="ECO:0007669"/>
    <property type="project" value="UniProtKB-KW"/>
</dbReference>
<evidence type="ECO:0000259" key="6">
    <source>
        <dbReference type="PROSITE" id="PS00631"/>
    </source>
</evidence>
<evidence type="ECO:0000313" key="7">
    <source>
        <dbReference type="EMBL" id="GAN53881.1"/>
    </source>
</evidence>
<keyword evidence="8" id="KW-1185">Reference proteome</keyword>
<gene>
    <name evidence="7" type="ORF">Tasa_012_057</name>
</gene>
<dbReference type="InterPro" id="IPR043472">
    <property type="entry name" value="Macro_dom-like"/>
</dbReference>
<dbReference type="GO" id="GO:0005737">
    <property type="term" value="C:cytoplasm"/>
    <property type="evidence" value="ECO:0007669"/>
    <property type="project" value="InterPro"/>
</dbReference>
<proteinExistence type="inferred from homology"/>
<dbReference type="Gene3D" id="3.40.220.10">
    <property type="entry name" value="Leucine Aminopeptidase, subunit E, domain 1"/>
    <property type="match status" value="1"/>
</dbReference>
<evidence type="ECO:0000256" key="5">
    <source>
        <dbReference type="ARBA" id="ARBA00023211"/>
    </source>
</evidence>
<keyword evidence="5" id="KW-0464">Manganese</keyword>
<dbReference type="InterPro" id="IPR000819">
    <property type="entry name" value="Peptidase_M17_C"/>
</dbReference>
<dbReference type="Pfam" id="PF21337">
    <property type="entry name" value="Peptidase_M17_N_1"/>
    <property type="match status" value="1"/>
</dbReference>
<dbReference type="PANTHER" id="PTHR11963:SF20">
    <property type="entry name" value="PEPTIDASE B"/>
    <property type="match status" value="1"/>
</dbReference>
<dbReference type="EMBL" id="BALE01000012">
    <property type="protein sequence ID" value="GAN53881.1"/>
    <property type="molecule type" value="Genomic_DNA"/>
</dbReference>
<keyword evidence="2 7" id="KW-0031">Aminopeptidase</keyword>
<dbReference type="Pfam" id="PF00883">
    <property type="entry name" value="Peptidase_M17"/>
    <property type="match status" value="1"/>
</dbReference>
<dbReference type="InterPro" id="IPR048816">
    <property type="entry name" value="Peptidase_M17_N_1"/>
</dbReference>
<comment type="caution">
    <text evidence="7">The sequence shown here is derived from an EMBL/GenBank/DDBJ whole genome shotgun (WGS) entry which is preliminary data.</text>
</comment>
<dbReference type="Proteomes" id="UP000032679">
    <property type="component" value="Unassembled WGS sequence"/>
</dbReference>
<dbReference type="GO" id="GO:0070006">
    <property type="term" value="F:metalloaminopeptidase activity"/>
    <property type="evidence" value="ECO:0007669"/>
    <property type="project" value="InterPro"/>
</dbReference>
<sequence>MMDQLPQRAASEGPDCFVAPSDGAVREVLVVPEGEAAFDVLPESARAFVRDAGFAAKPGQIALVPGAQGVASALLTVAGGEIRDALRFAPLATGLPKGDWRVTRAGQHAQAVVDGWDDDLILGFAMGAYRIRRDAAPAVRLVAPVTNGVGHALAAACWLGRDLINRPANLLGPVELADIAVSVLADAGAHAESIGGDALATEYPCLAHVAAGSDRPGRVIRASWRGSRAPDTAPHIALVGKGVCFDTGGYDIKPSSGMLRMKKDMGGAALMLALASAIIAQDLPVRLTIRIGCVENSISGHAMRPSDVVRTRSGQTVEIGNTDAEGRLVLCDLLDEVSSLAPDRIIDAATLTGAARVALGPDLPALFSNDALFAQAILGAAEHSSDDMWRLPLWHGYSSWLASNVADCGNVSAKPMAGAITAALFLEKFVKPQIPWAHVDTYAWNDSSRAGRPEGGETLGLRALYGAVLQTIKAWESSAT</sequence>
<evidence type="ECO:0000256" key="2">
    <source>
        <dbReference type="ARBA" id="ARBA00022438"/>
    </source>
</evidence>
<comment type="similarity">
    <text evidence="1">Belongs to the peptidase M17 family.</text>
</comment>
<dbReference type="GO" id="GO:0030145">
    <property type="term" value="F:manganese ion binding"/>
    <property type="evidence" value="ECO:0007669"/>
    <property type="project" value="InterPro"/>
</dbReference>
<keyword evidence="4" id="KW-0378">Hydrolase</keyword>
<dbReference type="PANTHER" id="PTHR11963">
    <property type="entry name" value="LEUCINE AMINOPEPTIDASE-RELATED"/>
    <property type="match status" value="1"/>
</dbReference>
<keyword evidence="3" id="KW-0645">Protease</keyword>
<feature type="domain" description="Cytosol aminopeptidase" evidence="6">
    <location>
        <begin position="321"/>
        <end position="328"/>
    </location>
</feature>
<organism evidence="7 8">
    <name type="scientific">Tanticharoenia sakaeratensis NBRC 103193</name>
    <dbReference type="NCBI Taxonomy" id="1231623"/>
    <lineage>
        <taxon>Bacteria</taxon>
        <taxon>Pseudomonadati</taxon>
        <taxon>Pseudomonadota</taxon>
        <taxon>Alphaproteobacteria</taxon>
        <taxon>Acetobacterales</taxon>
        <taxon>Acetobacteraceae</taxon>
        <taxon>Tanticharoenia</taxon>
    </lineage>
</organism>
<dbReference type="AlphaFoldDB" id="A0A0D6MK82"/>
<dbReference type="InterPro" id="IPR011356">
    <property type="entry name" value="Leucine_aapep/pepB"/>
</dbReference>
<protein>
    <submittedName>
        <fullName evidence="7">Leucyl aminopeptidase</fullName>
    </submittedName>
</protein>
<dbReference type="SUPFAM" id="SSF53187">
    <property type="entry name" value="Zn-dependent exopeptidases"/>
    <property type="match status" value="1"/>
</dbReference>
<evidence type="ECO:0000256" key="3">
    <source>
        <dbReference type="ARBA" id="ARBA00022670"/>
    </source>
</evidence>
<dbReference type="Gene3D" id="3.40.630.10">
    <property type="entry name" value="Zn peptidases"/>
    <property type="match status" value="1"/>
</dbReference>